<name>A0ABR9TTH9_9FLAO</name>
<evidence type="ECO:0008006" key="3">
    <source>
        <dbReference type="Google" id="ProtNLM"/>
    </source>
</evidence>
<evidence type="ECO:0000313" key="2">
    <source>
        <dbReference type="Proteomes" id="UP000640614"/>
    </source>
</evidence>
<keyword evidence="2" id="KW-1185">Reference proteome</keyword>
<evidence type="ECO:0000313" key="1">
    <source>
        <dbReference type="EMBL" id="MBE8727942.1"/>
    </source>
</evidence>
<sequence length="70" mass="8092">MELTTAAKEKLGTDEVKMKIALELDKSYYTMRRWILSSPIHENLTKKRSIEAIVKFTGLKESEIFTDEQG</sequence>
<dbReference type="RefSeq" id="WP_194141064.1">
    <property type="nucleotide sequence ID" value="NZ_PRDM01000006.1"/>
</dbReference>
<proteinExistence type="predicted"/>
<dbReference type="EMBL" id="PRDM01000006">
    <property type="protein sequence ID" value="MBE8727942.1"/>
    <property type="molecule type" value="Genomic_DNA"/>
</dbReference>
<protein>
    <recommendedName>
        <fullName evidence="3">XRE family transcriptional regulator</fullName>
    </recommendedName>
</protein>
<reference evidence="1 2" key="1">
    <citation type="submission" date="2018-07" db="EMBL/GenBank/DDBJ databases">
        <title>Genome assembly of strain KB82.</title>
        <authorList>
            <person name="Kukolya J."/>
            <person name="Horvath B."/>
            <person name="Nagy I."/>
            <person name="Toth A."/>
        </authorList>
    </citation>
    <scope>NUCLEOTIDE SEQUENCE [LARGE SCALE GENOMIC DNA]</scope>
    <source>
        <strain evidence="1 2">Kb82</strain>
    </source>
</reference>
<gene>
    <name evidence="1" type="ORF">C4F50_23750</name>
</gene>
<accession>A0ABR9TTH9</accession>
<organism evidence="1 2">
    <name type="scientific">Flavobacterium hungaricum</name>
    <dbReference type="NCBI Taxonomy" id="2082725"/>
    <lineage>
        <taxon>Bacteria</taxon>
        <taxon>Pseudomonadati</taxon>
        <taxon>Bacteroidota</taxon>
        <taxon>Flavobacteriia</taxon>
        <taxon>Flavobacteriales</taxon>
        <taxon>Flavobacteriaceae</taxon>
        <taxon>Flavobacterium</taxon>
    </lineage>
</organism>
<dbReference type="Proteomes" id="UP000640614">
    <property type="component" value="Unassembled WGS sequence"/>
</dbReference>
<comment type="caution">
    <text evidence="1">The sequence shown here is derived from an EMBL/GenBank/DDBJ whole genome shotgun (WGS) entry which is preliminary data.</text>
</comment>